<organism evidence="2">
    <name type="scientific">Cacopsylla melanoneura</name>
    <dbReference type="NCBI Taxonomy" id="428564"/>
    <lineage>
        <taxon>Eukaryota</taxon>
        <taxon>Metazoa</taxon>
        <taxon>Ecdysozoa</taxon>
        <taxon>Arthropoda</taxon>
        <taxon>Hexapoda</taxon>
        <taxon>Insecta</taxon>
        <taxon>Pterygota</taxon>
        <taxon>Neoptera</taxon>
        <taxon>Paraneoptera</taxon>
        <taxon>Hemiptera</taxon>
        <taxon>Sternorrhyncha</taxon>
        <taxon>Psylloidea</taxon>
        <taxon>Psyllidae</taxon>
        <taxon>Psyllinae</taxon>
        <taxon>Cacopsylla</taxon>
    </lineage>
</organism>
<keyword evidence="1" id="KW-1133">Transmembrane helix</keyword>
<protein>
    <submittedName>
        <fullName evidence="2">Uncharacterized protein</fullName>
    </submittedName>
</protein>
<keyword evidence="1" id="KW-0472">Membrane</keyword>
<evidence type="ECO:0000256" key="1">
    <source>
        <dbReference type="SAM" id="Phobius"/>
    </source>
</evidence>
<keyword evidence="1" id="KW-0812">Transmembrane</keyword>
<feature type="transmembrane region" description="Helical" evidence="1">
    <location>
        <begin position="63"/>
        <end position="83"/>
    </location>
</feature>
<dbReference type="AlphaFoldDB" id="A0A8D8PNJ4"/>
<evidence type="ECO:0000313" key="2">
    <source>
        <dbReference type="EMBL" id="CAG6607643.1"/>
    </source>
</evidence>
<sequence length="140" mass="15982">MDLPKQLEDHDMLPGSEGTHWSCAESDKPPFLPHCSLHPPVLSQVTLLECHLQLLPCFPLQQLWGLVLSYILYSPCLCIVQIVTKRRKYTSNTTVCLKNLVGDFVIFSLFFVLICPFLLSPFFLYILYDEVIVGEINPVK</sequence>
<name>A0A8D8PNJ4_9HEMI</name>
<reference evidence="2" key="1">
    <citation type="submission" date="2021-05" db="EMBL/GenBank/DDBJ databases">
        <authorList>
            <person name="Alioto T."/>
            <person name="Alioto T."/>
            <person name="Gomez Garrido J."/>
        </authorList>
    </citation>
    <scope>NUCLEOTIDE SEQUENCE</scope>
</reference>
<dbReference type="EMBL" id="HBUF01008643">
    <property type="protein sequence ID" value="CAG6607643.1"/>
    <property type="molecule type" value="Transcribed_RNA"/>
</dbReference>
<feature type="transmembrane region" description="Helical" evidence="1">
    <location>
        <begin position="104"/>
        <end position="128"/>
    </location>
</feature>
<accession>A0A8D8PNJ4</accession>
<proteinExistence type="predicted"/>